<accession>A0A243W609</accession>
<name>A0A243W609_9BACT</name>
<keyword evidence="2" id="KW-0378">Hydrolase</keyword>
<dbReference type="Gene3D" id="3.40.50.1820">
    <property type="entry name" value="alpha/beta hydrolase"/>
    <property type="match status" value="1"/>
</dbReference>
<evidence type="ECO:0000259" key="1">
    <source>
        <dbReference type="Pfam" id="PF00561"/>
    </source>
</evidence>
<proteinExistence type="predicted"/>
<dbReference type="OrthoDB" id="9814760at2"/>
<dbReference type="Proteomes" id="UP000194873">
    <property type="component" value="Unassembled WGS sequence"/>
</dbReference>
<dbReference type="EMBL" id="MTSE01000036">
    <property type="protein sequence ID" value="OUJ69199.1"/>
    <property type="molecule type" value="Genomic_DNA"/>
</dbReference>
<protein>
    <submittedName>
        <fullName evidence="2">Alpha/beta hydrolase</fullName>
    </submittedName>
</protein>
<dbReference type="SUPFAM" id="SSF53474">
    <property type="entry name" value="alpha/beta-Hydrolases"/>
    <property type="match status" value="1"/>
</dbReference>
<dbReference type="InterPro" id="IPR029058">
    <property type="entry name" value="AB_hydrolase_fold"/>
</dbReference>
<gene>
    <name evidence="2" type="ORF">BXP70_26795</name>
</gene>
<dbReference type="RefSeq" id="WP_086597189.1">
    <property type="nucleotide sequence ID" value="NZ_MTSE01000036.1"/>
</dbReference>
<reference evidence="2 3" key="1">
    <citation type="submission" date="2017-01" db="EMBL/GenBank/DDBJ databases">
        <title>A new Hymenobacter.</title>
        <authorList>
            <person name="Liang Y."/>
            <person name="Feng F."/>
        </authorList>
    </citation>
    <scope>NUCLEOTIDE SEQUENCE [LARGE SCALE GENOMIC DNA]</scope>
    <source>
        <strain evidence="2">MIMBbqt21</strain>
    </source>
</reference>
<dbReference type="Pfam" id="PF00561">
    <property type="entry name" value="Abhydrolase_1"/>
    <property type="match status" value="1"/>
</dbReference>
<evidence type="ECO:0000313" key="2">
    <source>
        <dbReference type="EMBL" id="OUJ69199.1"/>
    </source>
</evidence>
<dbReference type="InterPro" id="IPR000073">
    <property type="entry name" value="AB_hydrolase_1"/>
</dbReference>
<comment type="caution">
    <text evidence="2">The sequence shown here is derived from an EMBL/GenBank/DDBJ whole genome shotgun (WGS) entry which is preliminary data.</text>
</comment>
<keyword evidence="3" id="KW-1185">Reference proteome</keyword>
<sequence length="261" mass="29368">MHPLKSLFLLLVVLVLFNSCRLLPGNTTGGANTSSFQVKRDTVTLLDQTRNRKVPVALYTPQAGGTHRPVVLVSHGYSFNRPGSYLHYAYLAETLASKGYWVVSIQHELPTDSLLPTTGTPQVVRRPFWERGADNIEFVLHYLQQTRPALDFNQVTLLGHSNGGDMVALFPQKYPHQVAKIITLDNRRMALPRTKKDPQVYSLRSSDQVADAGVLPTPEEQKRLGMTIIALPRTIHNDMDDHATAAQRQEINEHLLRFLQK</sequence>
<feature type="domain" description="AB hydrolase-1" evidence="1">
    <location>
        <begin position="91"/>
        <end position="193"/>
    </location>
</feature>
<organism evidence="2 3">
    <name type="scientific">Hymenobacter crusticola</name>
    <dbReference type="NCBI Taxonomy" id="1770526"/>
    <lineage>
        <taxon>Bacteria</taxon>
        <taxon>Pseudomonadati</taxon>
        <taxon>Bacteroidota</taxon>
        <taxon>Cytophagia</taxon>
        <taxon>Cytophagales</taxon>
        <taxon>Hymenobacteraceae</taxon>
        <taxon>Hymenobacter</taxon>
    </lineage>
</organism>
<dbReference type="GO" id="GO:0016787">
    <property type="term" value="F:hydrolase activity"/>
    <property type="evidence" value="ECO:0007669"/>
    <property type="project" value="UniProtKB-KW"/>
</dbReference>
<evidence type="ECO:0000313" key="3">
    <source>
        <dbReference type="Proteomes" id="UP000194873"/>
    </source>
</evidence>
<dbReference type="AlphaFoldDB" id="A0A243W609"/>